<name>D6YTE9_WADCW</name>
<dbReference type="Gene3D" id="3.90.320.10">
    <property type="match status" value="2"/>
</dbReference>
<dbReference type="CDD" id="cd22352">
    <property type="entry name" value="RecB_C-like"/>
    <property type="match status" value="1"/>
</dbReference>
<feature type="domain" description="UvrD-like helicase C-terminal" evidence="18">
    <location>
        <begin position="471"/>
        <end position="757"/>
    </location>
</feature>
<keyword evidence="20" id="KW-1185">Reference proteome</keyword>
<dbReference type="PROSITE" id="PS51217">
    <property type="entry name" value="UVRD_HELICASE_CTER"/>
    <property type="match status" value="1"/>
</dbReference>
<evidence type="ECO:0000259" key="18">
    <source>
        <dbReference type="PROSITE" id="PS51217"/>
    </source>
</evidence>
<evidence type="ECO:0000259" key="17">
    <source>
        <dbReference type="PROSITE" id="PS51198"/>
    </source>
</evidence>
<dbReference type="Gene3D" id="1.10.3170.10">
    <property type="entry name" value="Recbcd, chain B, domain 2"/>
    <property type="match status" value="1"/>
</dbReference>
<keyword evidence="7 15" id="KW-0269">Exonuclease</keyword>
<comment type="domain">
    <text evidence="15">The C-terminal domain has nuclease activity and interacts with RecD. It interacts with RecA, facilitating its loading onto ssDNA.</text>
</comment>
<dbReference type="InterPro" id="IPR027417">
    <property type="entry name" value="P-loop_NTPase"/>
</dbReference>
<comment type="miscellaneous">
    <text evidence="15">In the RecBCD complex, RecB has a slow 3'-5' helicase, an exonuclease activity and loads RecA onto ssDNA, RecD has a fast 5'-3' helicase activity, while RecC stimulates the ATPase and processivity of the RecB helicase and contributes to recognition of the Chi site.</text>
</comment>
<accession>D6YTE9</accession>
<comment type="catalytic activity">
    <reaction evidence="13 15">
        <text>Couples ATP hydrolysis with the unwinding of duplex DNA by translocating in the 3'-5' direction.</text>
        <dbReference type="EC" id="5.6.2.4"/>
    </reaction>
</comment>
<dbReference type="HAMAP" id="MF_01485">
    <property type="entry name" value="RecB"/>
    <property type="match status" value="1"/>
</dbReference>
<sequence length="1120" mass="129918">MVRAGKAVVFPADCPVERKEEMNRFDILNRETKIDSHIILEASAGTGKTFSIENLVVRLLLEGEHPLRIDEILIVTFTKMATSDLRVRVRDTIENVVNALEKGVLGRFDYLEPIDRDERKKRPAIRLLERALIGFDEAQIFTIHGFCYRMLAEHGMDGCVHPDPKNEGKGIREDTYKKCVMDYFRTGLSDERIGLQHRNFALSSQRGSVERLEKTLGKLIAEGVEIEKTPTRNEFFIHFKDRIERLKKVHCLEPIKLREDLEVFSKSMKVNGFDKSQLIILPEILKKNGVDESDFECLVENGHGLLHFLNPANKKVKFPADDQFHYPNLPEILNDELCQFKYKNYGIARMAYDCKQLMKRQFEEEELHNFDDLLELMRQKLKEEKFLKDVRSRYRAAIVDEFQDTDPRQWEIFKKTFPPDDSGWGRLYLVGDPKQSIYAFRQADIYTYLEAADAIGRENLYSLDTNYRSQPSLVKALNHLFSAPFSEGWMPLPRLNTYMNVPTVQWDDSKIDRVFQDNLSALHWCIHQTEKFSVTNSEDEAFFPFIVQEIQRLRKEHSIPLNSFAVLVADRHQAKRVSEYLKRWNLPSQRQRVEPISESMVIPSMRELLYGIMHHRDESSMKVALGGPFLRWTADEILQLDEDSVYAEVQARFRELDEIWKSDGLSVCMEKLFMSRWKDSSKTVLETLLEDENGSQFYADFQHVMELLLDSPKTPSEAISFLEKFLFDVSKSEEELKRRLDTGQDCVQIITIHSSKGLEYDIVFALGLVNRPKKDDLYYIADGYLRFVLDQESADFVKYRDEKDAEKMRSLYVACTRSKYRLYIPYIDCKSNGASGTLSPMELFVGQFSKPLESFLKESSENRLLSYTVLNDVDFDLLKEEDLEAPKLMAPTEVVVRAVSKMMTSFSGLANVVASDQSGAPHQFDNGIKSCHTLPSGSATGTLLHTLLEEIPFEVICHDAVRSITPFIKGTQYEEWKDVLAEIVFHAVSTPFIKGCALKDIDPNQCKFETEFLYSYNLESYMKGFIDLMFAHEGKFYLLDWKSNWLGTSSEIYREDVLVDSMNHHDYFKQAEIYTEALKKYLEISHKKPFQEIFGGVYYIYLRGLPKYGVKFIPPSFFYS</sequence>
<dbReference type="PANTHER" id="PTHR11070:SF23">
    <property type="entry name" value="RECBCD ENZYME SUBUNIT RECB"/>
    <property type="match status" value="1"/>
</dbReference>
<dbReference type="SUPFAM" id="SSF52980">
    <property type="entry name" value="Restriction endonuclease-like"/>
    <property type="match status" value="1"/>
</dbReference>
<dbReference type="InterPro" id="IPR000212">
    <property type="entry name" value="DNA_helicase_UvrD/REP"/>
</dbReference>
<feature type="active site" description="For nuclease activity" evidence="15">
    <location>
        <position position="1040"/>
    </location>
</feature>
<protein>
    <recommendedName>
        <fullName evidence="15">RecBCD enzyme subunit RecB</fullName>
        <ecNumber evidence="15">3.1.11.5</ecNumber>
        <ecNumber evidence="15">5.6.2.4</ecNumber>
    </recommendedName>
    <alternativeName>
        <fullName evidence="15">DNA 3'-5' helicase subunit RecB</fullName>
    </alternativeName>
    <alternativeName>
        <fullName evidence="15">Exonuclease V subunit RecB</fullName>
        <shortName evidence="15">ExoV subunit RecB</shortName>
    </alternativeName>
    <alternativeName>
        <fullName evidence="15">Helicase/nuclease RecBCD subunit RecB</fullName>
    </alternativeName>
</protein>
<evidence type="ECO:0000256" key="16">
    <source>
        <dbReference type="PROSITE-ProRule" id="PRU00560"/>
    </source>
</evidence>
<dbReference type="Gene3D" id="1.10.486.10">
    <property type="entry name" value="PCRA, domain 4"/>
    <property type="match status" value="1"/>
</dbReference>
<dbReference type="GO" id="GO:0016887">
    <property type="term" value="F:ATP hydrolysis activity"/>
    <property type="evidence" value="ECO:0007669"/>
    <property type="project" value="RHEA"/>
</dbReference>
<comment type="catalytic activity">
    <reaction evidence="15">
        <text>Exonucleolytic cleavage (in the presence of ATP) in either 5'- to 3'- or 3'- to 5'-direction to yield 5'-phosphooligonucleotides.</text>
        <dbReference type="EC" id="3.1.11.5"/>
    </reaction>
</comment>
<feature type="binding site" evidence="15">
    <location>
        <position position="1040"/>
    </location>
    <ligand>
        <name>Mg(2+)</name>
        <dbReference type="ChEBI" id="CHEBI:18420"/>
    </ligand>
</feature>
<evidence type="ECO:0000256" key="2">
    <source>
        <dbReference type="ARBA" id="ARBA00022723"/>
    </source>
</evidence>
<dbReference type="InterPro" id="IPR014017">
    <property type="entry name" value="DNA_helicase_UvrD-like_C"/>
</dbReference>
<keyword evidence="11 15" id="KW-0234">DNA repair</keyword>
<dbReference type="PROSITE" id="PS51198">
    <property type="entry name" value="UVRD_HELICASE_ATP_BIND"/>
    <property type="match status" value="1"/>
</dbReference>
<dbReference type="GO" id="GO:0003677">
    <property type="term" value="F:DNA binding"/>
    <property type="evidence" value="ECO:0007669"/>
    <property type="project" value="UniProtKB-UniRule"/>
</dbReference>
<dbReference type="KEGG" id="wch:wcw_0033"/>
<comment type="similarity">
    <text evidence="15">Belongs to the helicase family. UvrD subfamily.</text>
</comment>
<evidence type="ECO:0000256" key="4">
    <source>
        <dbReference type="ARBA" id="ARBA00022763"/>
    </source>
</evidence>
<dbReference type="InterPro" id="IPR004586">
    <property type="entry name" value="RecB"/>
</dbReference>
<evidence type="ECO:0000256" key="5">
    <source>
        <dbReference type="ARBA" id="ARBA00022801"/>
    </source>
</evidence>
<dbReference type="eggNOG" id="COG1074">
    <property type="taxonomic scope" value="Bacteria"/>
</dbReference>
<feature type="domain" description="UvrD-like helicase ATP-binding" evidence="17">
    <location>
        <begin position="21"/>
        <end position="470"/>
    </location>
</feature>
<dbReference type="STRING" id="716544.wcw_0033"/>
<dbReference type="HOGENOM" id="CLU_001114_6_3_0"/>
<evidence type="ECO:0000256" key="3">
    <source>
        <dbReference type="ARBA" id="ARBA00022741"/>
    </source>
</evidence>
<evidence type="ECO:0000256" key="1">
    <source>
        <dbReference type="ARBA" id="ARBA00022722"/>
    </source>
</evidence>
<evidence type="ECO:0000313" key="20">
    <source>
        <dbReference type="Proteomes" id="UP000001505"/>
    </source>
</evidence>
<feature type="region of interest" description="Nuclease activity, interacts with RecD and RecA" evidence="15">
    <location>
        <begin position="900"/>
        <end position="1120"/>
    </location>
</feature>
<keyword evidence="4 15" id="KW-0227">DNA damage</keyword>
<feature type="binding site" evidence="16">
    <location>
        <begin position="42"/>
        <end position="49"/>
    </location>
    <ligand>
        <name>ATP</name>
        <dbReference type="ChEBI" id="CHEBI:30616"/>
    </ligand>
</feature>
<keyword evidence="9 15" id="KW-0460">Magnesium</keyword>
<proteinExistence type="inferred from homology"/>
<gene>
    <name evidence="15 19" type="primary">recB</name>
    <name evidence="19" type="ordered locus">wcw_0033</name>
</gene>
<evidence type="ECO:0000256" key="6">
    <source>
        <dbReference type="ARBA" id="ARBA00022806"/>
    </source>
</evidence>
<dbReference type="SUPFAM" id="SSF52540">
    <property type="entry name" value="P-loop containing nucleoside triphosphate hydrolases"/>
    <property type="match status" value="1"/>
</dbReference>
<dbReference type="Pfam" id="PF13361">
    <property type="entry name" value="UvrD_C"/>
    <property type="match status" value="2"/>
</dbReference>
<reference evidence="19 20" key="1">
    <citation type="journal article" date="2010" name="PLoS ONE">
        <title>The Waddlia genome: a window into chlamydial biology.</title>
        <authorList>
            <person name="Bertelli C."/>
            <person name="Collyn F."/>
            <person name="Croxatto A."/>
            <person name="Ruckert C."/>
            <person name="Polkinghorne A."/>
            <person name="Kebbi-Beghdadi C."/>
            <person name="Goesmann A."/>
            <person name="Vaughan L."/>
            <person name="Greub G."/>
        </authorList>
    </citation>
    <scope>NUCLEOTIDE SEQUENCE [LARGE SCALE GENOMIC DNA]</scope>
    <source>
        <strain evidence="20">ATCC VR-1470 / WSU 86-1044</strain>
    </source>
</reference>
<evidence type="ECO:0000256" key="12">
    <source>
        <dbReference type="ARBA" id="ARBA00023235"/>
    </source>
</evidence>
<comment type="subunit">
    <text evidence="15">Heterotrimer of RecB, RecC and RecD. All subunits contribute to DNA-binding. Interacts with RecA.</text>
</comment>
<dbReference type="GO" id="GO:0043138">
    <property type="term" value="F:3'-5' DNA helicase activity"/>
    <property type="evidence" value="ECO:0007669"/>
    <property type="project" value="UniProtKB-UniRule"/>
</dbReference>
<feature type="binding site" evidence="15">
    <location>
        <position position="945"/>
    </location>
    <ligand>
        <name>Mg(2+)</name>
        <dbReference type="ChEBI" id="CHEBI:18420"/>
    </ligand>
</feature>
<dbReference type="InterPro" id="IPR011335">
    <property type="entry name" value="Restrct_endonuc-II-like"/>
</dbReference>
<dbReference type="Pfam" id="PF00580">
    <property type="entry name" value="UvrD-helicase"/>
    <property type="match status" value="1"/>
</dbReference>
<feature type="binding site" evidence="15">
    <location>
        <position position="1027"/>
    </location>
    <ligand>
        <name>Mg(2+)</name>
        <dbReference type="ChEBI" id="CHEBI:18420"/>
    </ligand>
</feature>
<keyword evidence="5 15" id="KW-0378">Hydrolase</keyword>
<keyword evidence="12 15" id="KW-0413">Isomerase</keyword>
<keyword evidence="10 15" id="KW-0238">DNA-binding</keyword>
<comment type="function">
    <text evidence="15">A helicase/nuclease that prepares dsDNA breaks (DSB) for recombinational DNA repair. Binds to DSBs and unwinds DNA via a highly rapid and processive ATP-dependent bidirectional helicase activity. Unwinds dsDNA until it encounters a Chi (crossover hotspot instigator) sequence from the 3' direction. Cuts ssDNA a few nucleotides 3' to the Chi site. The properties and activities of the enzyme are changed at Chi. The Chi-altered holoenzyme produces a long 3'-ssDNA overhang and facilitates RecA-binding to the ssDNA for homologous DNA recombination and repair. Holoenzyme degrades any linearized DNA that is unable to undergo homologous recombination. In the holoenzyme this subunit contributes ATPase, 3'-5' helicase, exonuclease activity and loads RecA onto ssDNA.</text>
</comment>
<dbReference type="InterPro" id="IPR011604">
    <property type="entry name" value="PDDEXK-like_dom_sf"/>
</dbReference>
<comment type="catalytic activity">
    <reaction evidence="14 15">
        <text>ATP + H2O = ADP + phosphate + H(+)</text>
        <dbReference type="Rhea" id="RHEA:13065"/>
        <dbReference type="ChEBI" id="CHEBI:15377"/>
        <dbReference type="ChEBI" id="CHEBI:15378"/>
        <dbReference type="ChEBI" id="CHEBI:30616"/>
        <dbReference type="ChEBI" id="CHEBI:43474"/>
        <dbReference type="ChEBI" id="CHEBI:456216"/>
        <dbReference type="EC" id="5.6.2.4"/>
    </reaction>
</comment>
<dbReference type="GO" id="GO:0005524">
    <property type="term" value="F:ATP binding"/>
    <property type="evidence" value="ECO:0007669"/>
    <property type="project" value="UniProtKB-UniRule"/>
</dbReference>
<dbReference type="Gene3D" id="3.40.50.300">
    <property type="entry name" value="P-loop containing nucleotide triphosphate hydrolases"/>
    <property type="match status" value="2"/>
</dbReference>
<dbReference type="EC" id="5.6.2.4" evidence="15"/>
<dbReference type="PANTHER" id="PTHR11070">
    <property type="entry name" value="UVRD / RECB / PCRA DNA HELICASE FAMILY MEMBER"/>
    <property type="match status" value="1"/>
</dbReference>
<evidence type="ECO:0000256" key="11">
    <source>
        <dbReference type="ARBA" id="ARBA00023204"/>
    </source>
</evidence>
<feature type="region of interest" description="DNA-binding and helicase activity, interacts with RecC" evidence="15">
    <location>
        <begin position="1"/>
        <end position="880"/>
    </location>
</feature>
<keyword evidence="6 15" id="KW-0347">Helicase</keyword>
<evidence type="ECO:0000313" key="19">
    <source>
        <dbReference type="EMBL" id="ADI37410.1"/>
    </source>
</evidence>
<dbReference type="GO" id="GO:0000724">
    <property type="term" value="P:double-strand break repair via homologous recombination"/>
    <property type="evidence" value="ECO:0007669"/>
    <property type="project" value="UniProtKB-UniRule"/>
</dbReference>
<organism evidence="19 20">
    <name type="scientific">Waddlia chondrophila (strain ATCC VR-1470 / WSU 86-1044)</name>
    <dbReference type="NCBI Taxonomy" id="716544"/>
    <lineage>
        <taxon>Bacteria</taxon>
        <taxon>Pseudomonadati</taxon>
        <taxon>Chlamydiota</taxon>
        <taxon>Chlamydiia</taxon>
        <taxon>Parachlamydiales</taxon>
        <taxon>Waddliaceae</taxon>
        <taxon>Waddlia</taxon>
    </lineage>
</organism>
<evidence type="ECO:0000256" key="14">
    <source>
        <dbReference type="ARBA" id="ARBA00048988"/>
    </source>
</evidence>
<comment type="domain">
    <text evidence="15">The N-terminal DNA-binding domain is a ssDNA-dependent ATPase and has ATP-dependent 3'-5' helicase function. This domain interacts with RecC.</text>
</comment>
<dbReference type="GO" id="GO:0008854">
    <property type="term" value="F:exodeoxyribonuclease V activity"/>
    <property type="evidence" value="ECO:0007669"/>
    <property type="project" value="UniProtKB-EC"/>
</dbReference>
<keyword evidence="2 15" id="KW-0479">Metal-binding</keyword>
<keyword evidence="8 15" id="KW-0067">ATP-binding</keyword>
<evidence type="ECO:0000256" key="13">
    <source>
        <dbReference type="ARBA" id="ARBA00034617"/>
    </source>
</evidence>
<keyword evidence="1 15" id="KW-0540">Nuclease</keyword>
<dbReference type="GO" id="GO:0005829">
    <property type="term" value="C:cytosol"/>
    <property type="evidence" value="ECO:0007669"/>
    <property type="project" value="TreeGrafter"/>
</dbReference>
<evidence type="ECO:0000256" key="8">
    <source>
        <dbReference type="ARBA" id="ARBA00022840"/>
    </source>
</evidence>
<dbReference type="InterPro" id="IPR014016">
    <property type="entry name" value="UvrD-like_ATP-bd"/>
</dbReference>
<dbReference type="GO" id="GO:0009338">
    <property type="term" value="C:exodeoxyribonuclease V complex"/>
    <property type="evidence" value="ECO:0007669"/>
    <property type="project" value="TreeGrafter"/>
</dbReference>
<dbReference type="AlphaFoldDB" id="D6YTE9"/>
<dbReference type="GO" id="GO:0000287">
    <property type="term" value="F:magnesium ion binding"/>
    <property type="evidence" value="ECO:0007669"/>
    <property type="project" value="UniProtKB-UniRule"/>
</dbReference>
<evidence type="ECO:0000256" key="15">
    <source>
        <dbReference type="HAMAP-Rule" id="MF_01485"/>
    </source>
</evidence>
<dbReference type="EC" id="3.1.11.5" evidence="15"/>
<keyword evidence="3 15" id="KW-0547">Nucleotide-binding</keyword>
<dbReference type="EMBL" id="CP001928">
    <property type="protein sequence ID" value="ADI37410.1"/>
    <property type="molecule type" value="Genomic_DNA"/>
</dbReference>
<evidence type="ECO:0000256" key="9">
    <source>
        <dbReference type="ARBA" id="ARBA00022842"/>
    </source>
</evidence>
<evidence type="ECO:0000256" key="10">
    <source>
        <dbReference type="ARBA" id="ARBA00023125"/>
    </source>
</evidence>
<evidence type="ECO:0000256" key="7">
    <source>
        <dbReference type="ARBA" id="ARBA00022839"/>
    </source>
</evidence>
<comment type="cofactor">
    <cofactor evidence="15">
        <name>Mg(2+)</name>
        <dbReference type="ChEBI" id="CHEBI:18420"/>
    </cofactor>
    <text evidence="15">Binds 1 Mg(2+) ion per subunit.</text>
</comment>
<dbReference type="Proteomes" id="UP000001505">
    <property type="component" value="Chromosome"/>
</dbReference>